<feature type="transmembrane region" description="Helical" evidence="1">
    <location>
        <begin position="138"/>
        <end position="159"/>
    </location>
</feature>
<feature type="transmembrane region" description="Helical" evidence="1">
    <location>
        <begin position="44"/>
        <end position="63"/>
    </location>
</feature>
<sequence length="257" mass="28682">MSVNIPDLTLLIFVVFTGYGLVFIGMFAVIFYMRKRHPHEVYTIWLAISFFFTVILGAGIIALRNKIGLADVCGTYKHECEKLYEVMTNEEDELRLVGAFVAITIIPQLLAYFLSALSGSATAPRYVWTIQQAAAWSLIKFVASIGGGLTGLTVATLIVRGSVELISIVPGPMLIAVAFWLAFLHLAFWDLLDFLSERYIGSEGSKKFPIRTLVAIHKWSTRNVPRAAPHSLTRHALIELLKSDAVYDYISQNRKIP</sequence>
<keyword evidence="1" id="KW-0472">Membrane</keyword>
<keyword evidence="3" id="KW-1185">Reference proteome</keyword>
<comment type="caution">
    <text evidence="2">The sequence shown here is derived from an EMBL/GenBank/DDBJ whole genome shotgun (WGS) entry which is preliminary data.</text>
</comment>
<keyword evidence="1" id="KW-1133">Transmembrane helix</keyword>
<evidence type="ECO:0000256" key="1">
    <source>
        <dbReference type="SAM" id="Phobius"/>
    </source>
</evidence>
<name>A0A560DKA5_9BRAD</name>
<dbReference type="EMBL" id="VITK01000006">
    <property type="protein sequence ID" value="TWA97538.1"/>
    <property type="molecule type" value="Genomic_DNA"/>
</dbReference>
<protein>
    <submittedName>
        <fullName evidence="2">Uncharacterized protein</fullName>
    </submittedName>
</protein>
<organism evidence="2 3">
    <name type="scientific">Bradyrhizobium stylosanthis</name>
    <dbReference type="NCBI Taxonomy" id="1803665"/>
    <lineage>
        <taxon>Bacteria</taxon>
        <taxon>Pseudomonadati</taxon>
        <taxon>Pseudomonadota</taxon>
        <taxon>Alphaproteobacteria</taxon>
        <taxon>Hyphomicrobiales</taxon>
        <taxon>Nitrobacteraceae</taxon>
        <taxon>Bradyrhizobium</taxon>
    </lineage>
</organism>
<gene>
    <name evidence="2" type="ORF">FBZ96_106597</name>
</gene>
<evidence type="ECO:0000313" key="3">
    <source>
        <dbReference type="Proteomes" id="UP000319949"/>
    </source>
</evidence>
<reference evidence="2 3" key="1">
    <citation type="submission" date="2019-06" db="EMBL/GenBank/DDBJ databases">
        <title>Genomic Encyclopedia of Type Strains, Phase IV (KMG-V): Genome sequencing to study the core and pangenomes of soil and plant-associated prokaryotes.</title>
        <authorList>
            <person name="Whitman W."/>
        </authorList>
    </citation>
    <scope>NUCLEOTIDE SEQUENCE [LARGE SCALE GENOMIC DNA]</scope>
    <source>
        <strain evidence="2 3">BR 510</strain>
    </source>
</reference>
<feature type="transmembrane region" description="Helical" evidence="1">
    <location>
        <begin position="12"/>
        <end position="32"/>
    </location>
</feature>
<dbReference type="RefSeq" id="WP_145666648.1">
    <property type="nucleotide sequence ID" value="NZ_VITK01000006.1"/>
</dbReference>
<dbReference type="AlphaFoldDB" id="A0A560DKA5"/>
<accession>A0A560DKA5</accession>
<keyword evidence="1" id="KW-0812">Transmembrane</keyword>
<proteinExistence type="predicted"/>
<feature type="transmembrane region" description="Helical" evidence="1">
    <location>
        <begin position="165"/>
        <end position="189"/>
    </location>
</feature>
<feature type="transmembrane region" description="Helical" evidence="1">
    <location>
        <begin position="96"/>
        <end position="117"/>
    </location>
</feature>
<dbReference type="Proteomes" id="UP000319949">
    <property type="component" value="Unassembled WGS sequence"/>
</dbReference>
<evidence type="ECO:0000313" key="2">
    <source>
        <dbReference type="EMBL" id="TWA97538.1"/>
    </source>
</evidence>